<feature type="compositionally biased region" description="Polar residues" evidence="1">
    <location>
        <begin position="245"/>
        <end position="263"/>
    </location>
</feature>
<sequence length="612" mass="63907">MSQVKNLRAMFENKGDSVSPPERGRTLTPSGSAEASKPLSKVRTNFIAIEKDGRVGLRRDHSGESSVSRRRLSNETTEGAETVATSVPEKPESVTAVDEPIKSLAVESTALPSTPTISRSTSSENPTRPVPAIAPVVSPRKTAPESKIEPAPKATPADNNQTSAAPKSPRKETRETPAKQSVESKTGNRPANLTVSSAAKGPTKPGAKSPSTVKPLASPSLREPRVTHRPISPAAVPPKKVTAASTPNKPASAASSQKPTPSSAARKPPPIHVSPSNNLTSGVGFVKPKPKSPTKPIKLPASLMAQTTASGSKINSTRLSTGSTSVSQTPQSLPRSTSRASTSTTSTLKRQSSTVGRPRPSVGPPPKKTTQEKPAPKKEKQVDEGFLARMMRPTQSSQSKTTDKAPVTPPRKSPAKRASTRQSERSESRARRASGTRRLASRSVSPSRAANPSSAARGPAPEEPITEEMVKAAKEAATKAIPTEPSEQAEAAEPLAVADIKDANESVQETTPAGEPRETQEIATEPASQATTPDTTEPQVSEAPAEVHEPALDATIEVPSAVSQESNELAAPDKAKAAGDSSELTTEEAPAADAGVDVSEDALATSTEQETW</sequence>
<feature type="compositionally biased region" description="Low complexity" evidence="1">
    <location>
        <begin position="112"/>
        <end position="123"/>
    </location>
</feature>
<dbReference type="VEuPathDB" id="FungiDB:jhhlp_004723"/>
<proteinExistence type="predicted"/>
<feature type="region of interest" description="Disordered" evidence="1">
    <location>
        <begin position="53"/>
        <end position="612"/>
    </location>
</feature>
<dbReference type="OrthoDB" id="3600083at2759"/>
<name>A0A2N3N888_9PEZI</name>
<feature type="compositionally biased region" description="Polar residues" evidence="1">
    <location>
        <begin position="178"/>
        <end position="197"/>
    </location>
</feature>
<feature type="compositionally biased region" description="Basic and acidic residues" evidence="1">
    <location>
        <begin position="369"/>
        <end position="383"/>
    </location>
</feature>
<dbReference type="Proteomes" id="UP000233524">
    <property type="component" value="Unassembled WGS sequence"/>
</dbReference>
<protein>
    <submittedName>
        <fullName evidence="2">Uncharacterized protein</fullName>
    </submittedName>
</protein>
<keyword evidence="3" id="KW-1185">Reference proteome</keyword>
<feature type="compositionally biased region" description="Low complexity" evidence="1">
    <location>
        <begin position="436"/>
        <end position="459"/>
    </location>
</feature>
<comment type="caution">
    <text evidence="2">The sequence shown here is derived from an EMBL/GenBank/DDBJ whole genome shotgun (WGS) entry which is preliminary data.</text>
</comment>
<organism evidence="2 3">
    <name type="scientific">Lomentospora prolificans</name>
    <dbReference type="NCBI Taxonomy" id="41688"/>
    <lineage>
        <taxon>Eukaryota</taxon>
        <taxon>Fungi</taxon>
        <taxon>Dikarya</taxon>
        <taxon>Ascomycota</taxon>
        <taxon>Pezizomycotina</taxon>
        <taxon>Sordariomycetes</taxon>
        <taxon>Hypocreomycetidae</taxon>
        <taxon>Microascales</taxon>
        <taxon>Microascaceae</taxon>
        <taxon>Lomentospora</taxon>
    </lineage>
</organism>
<feature type="compositionally biased region" description="Basic and acidic residues" evidence="1">
    <location>
        <begin position="53"/>
        <end position="63"/>
    </location>
</feature>
<feature type="compositionally biased region" description="Polar residues" evidence="1">
    <location>
        <begin position="526"/>
        <end position="539"/>
    </location>
</feature>
<accession>A0A2N3N888</accession>
<evidence type="ECO:0000256" key="1">
    <source>
        <dbReference type="SAM" id="MobiDB-lite"/>
    </source>
</evidence>
<dbReference type="EMBL" id="NLAX01000094">
    <property type="protein sequence ID" value="PKS08670.1"/>
    <property type="molecule type" value="Genomic_DNA"/>
</dbReference>
<feature type="compositionally biased region" description="Polar residues" evidence="1">
    <location>
        <begin position="74"/>
        <end position="85"/>
    </location>
</feature>
<evidence type="ECO:0000313" key="3">
    <source>
        <dbReference type="Proteomes" id="UP000233524"/>
    </source>
</evidence>
<feature type="compositionally biased region" description="Basic and acidic residues" evidence="1">
    <location>
        <begin position="468"/>
        <end position="477"/>
    </location>
</feature>
<reference evidence="2 3" key="1">
    <citation type="journal article" date="2017" name="G3 (Bethesda)">
        <title>First Draft Genome Sequence of the Pathogenic Fungus Lomentospora prolificans (Formerly Scedosporium prolificans).</title>
        <authorList>
            <person name="Luo R."/>
            <person name="Zimin A."/>
            <person name="Workman R."/>
            <person name="Fan Y."/>
            <person name="Pertea G."/>
            <person name="Grossman N."/>
            <person name="Wear M.P."/>
            <person name="Jia B."/>
            <person name="Miller H."/>
            <person name="Casadevall A."/>
            <person name="Timp W."/>
            <person name="Zhang S.X."/>
            <person name="Salzberg S.L."/>
        </authorList>
    </citation>
    <scope>NUCLEOTIDE SEQUENCE [LARGE SCALE GENOMIC DNA]</scope>
    <source>
        <strain evidence="2 3">JHH-5317</strain>
    </source>
</reference>
<feature type="compositionally biased region" description="Low complexity" evidence="1">
    <location>
        <begin position="233"/>
        <end position="244"/>
    </location>
</feature>
<evidence type="ECO:0000313" key="2">
    <source>
        <dbReference type="EMBL" id="PKS08670.1"/>
    </source>
</evidence>
<dbReference type="AlphaFoldDB" id="A0A2N3N888"/>
<dbReference type="STRING" id="41688.A0A2N3N888"/>
<feature type="compositionally biased region" description="Polar residues" evidence="1">
    <location>
        <begin position="304"/>
        <end position="334"/>
    </location>
</feature>
<feature type="compositionally biased region" description="Low complexity" evidence="1">
    <location>
        <begin position="335"/>
        <end position="347"/>
    </location>
</feature>
<gene>
    <name evidence="2" type="ORF">jhhlp_004723</name>
</gene>
<dbReference type="InParanoid" id="A0A2N3N888"/>
<feature type="region of interest" description="Disordered" evidence="1">
    <location>
        <begin position="1"/>
        <end position="39"/>
    </location>
</feature>